<reference evidence="1" key="1">
    <citation type="submission" date="2018-04" db="EMBL/GenBank/DDBJ databases">
        <title>Transcriptome of Schizaphis graminum biotype I.</title>
        <authorList>
            <person name="Scully E.D."/>
            <person name="Geib S.M."/>
            <person name="Palmer N.A."/>
            <person name="Koch K."/>
            <person name="Bradshaw J."/>
            <person name="Heng-Moss T."/>
            <person name="Sarath G."/>
        </authorList>
    </citation>
    <scope>NUCLEOTIDE SEQUENCE</scope>
</reference>
<name>A0A2S2NA72_SCHGA</name>
<protein>
    <recommendedName>
        <fullName evidence="2">Transposase IS204/IS1001/IS1096/IS1165 DDE domain-containing protein</fullName>
    </recommendedName>
</protein>
<accession>A0A2S2NA72</accession>
<dbReference type="AlphaFoldDB" id="A0A2S2NA72"/>
<organism evidence="1">
    <name type="scientific">Schizaphis graminum</name>
    <name type="common">Green bug aphid</name>
    <dbReference type="NCBI Taxonomy" id="13262"/>
    <lineage>
        <taxon>Eukaryota</taxon>
        <taxon>Metazoa</taxon>
        <taxon>Ecdysozoa</taxon>
        <taxon>Arthropoda</taxon>
        <taxon>Hexapoda</taxon>
        <taxon>Insecta</taxon>
        <taxon>Pterygota</taxon>
        <taxon>Neoptera</taxon>
        <taxon>Paraneoptera</taxon>
        <taxon>Hemiptera</taxon>
        <taxon>Sternorrhyncha</taxon>
        <taxon>Aphidomorpha</taxon>
        <taxon>Aphidoidea</taxon>
        <taxon>Aphididae</taxon>
        <taxon>Aphidini</taxon>
        <taxon>Schizaphis</taxon>
    </lineage>
</organism>
<gene>
    <name evidence="1" type="ORF">g.64078</name>
</gene>
<proteinExistence type="predicted"/>
<evidence type="ECO:0008006" key="2">
    <source>
        <dbReference type="Google" id="ProtNLM"/>
    </source>
</evidence>
<dbReference type="EMBL" id="GGMR01001484">
    <property type="protein sequence ID" value="MBY14103.1"/>
    <property type="molecule type" value="Transcribed_RNA"/>
</dbReference>
<sequence>MLLSFKPVHLAKSSGLGFGYKYKADKNFRSAVKMIPALAFLPTNTVKRGISIPFNLSKTYEELEEILVYFDSTYVNGTYKSIPTEYGTIRLVRRPPIFSPYMWNVYNATKEGYGRTNNVSEGFNNKFKNIVRIRHPNIYIFIESLQMCNASAVTALLKKK</sequence>
<evidence type="ECO:0000313" key="1">
    <source>
        <dbReference type="EMBL" id="MBY14103.1"/>
    </source>
</evidence>